<dbReference type="SUPFAM" id="SSF52096">
    <property type="entry name" value="ClpP/crotonase"/>
    <property type="match status" value="1"/>
</dbReference>
<dbReference type="GO" id="GO:0016853">
    <property type="term" value="F:isomerase activity"/>
    <property type="evidence" value="ECO:0007669"/>
    <property type="project" value="UniProtKB-KW"/>
</dbReference>
<dbReference type="STRING" id="1349785.GCA_000509405_00419"/>
<dbReference type="CDD" id="cd06558">
    <property type="entry name" value="crotonase-like"/>
    <property type="match status" value="1"/>
</dbReference>
<keyword evidence="2 4" id="KW-0456">Lyase</keyword>
<dbReference type="KEGG" id="tmar:MARIT_2159"/>
<reference evidence="4 5" key="1">
    <citation type="submission" date="2016-11" db="EMBL/GenBank/DDBJ databases">
        <authorList>
            <person name="Jaros S."/>
            <person name="Januszkiewicz K."/>
            <person name="Wedrychowicz H."/>
        </authorList>
    </citation>
    <scope>NUCLEOTIDE SEQUENCE [LARGE SCALE GENOMIC DNA]</scope>
    <source>
        <strain evidence="4">NCIMB 2154T</strain>
    </source>
</reference>
<dbReference type="PANTHER" id="PTHR11941">
    <property type="entry name" value="ENOYL-COA HYDRATASE-RELATED"/>
    <property type="match status" value="1"/>
</dbReference>
<gene>
    <name evidence="4" type="ORF">MARIT_2159</name>
</gene>
<dbReference type="Pfam" id="PF00378">
    <property type="entry name" value="ECH_1"/>
    <property type="match status" value="1"/>
</dbReference>
<sequence>MEWKVEEFLPMELFGILKSKHEHMNILFERQGRVLIAELNRPKVNALNTELMHELIEGLQKYDRDPTIGCFIIKGNTKFFSAGADILEMSTKTYEEMFNEDYFAYWELFSRIRTPKIAAVSGYAFGGGCELAMMCDFIYASDKAVFGQPEIKLGVIPGIGGSQRLTKLVGKSKAMEIILTGRSVGAIEAEKIGLVSKVFKQDTFWNQVLENANTIANYSKTASITAKDAVNQALESSLKDGIIYERKIFHALFNTKDQKEGMSAFLEKRNPNFNL</sequence>
<organism evidence="4 5">
    <name type="scientific">Tenacibaculum maritimum NCIMB 2154</name>
    <dbReference type="NCBI Taxonomy" id="1349785"/>
    <lineage>
        <taxon>Bacteria</taxon>
        <taxon>Pseudomonadati</taxon>
        <taxon>Bacteroidota</taxon>
        <taxon>Flavobacteriia</taxon>
        <taxon>Flavobacteriales</taxon>
        <taxon>Flavobacteriaceae</taxon>
        <taxon>Tenacibaculum</taxon>
    </lineage>
</organism>
<dbReference type="GO" id="GO:0016836">
    <property type="term" value="F:hydro-lyase activity"/>
    <property type="evidence" value="ECO:0007669"/>
    <property type="project" value="UniProtKB-ARBA"/>
</dbReference>
<proteinExistence type="inferred from homology"/>
<dbReference type="InterPro" id="IPR018376">
    <property type="entry name" value="Enoyl-CoA_hyd/isom_CS"/>
</dbReference>
<evidence type="ECO:0000256" key="2">
    <source>
        <dbReference type="ARBA" id="ARBA00023239"/>
    </source>
</evidence>
<dbReference type="AlphaFoldDB" id="A0A2H1EB06"/>
<dbReference type="InterPro" id="IPR001753">
    <property type="entry name" value="Enoyl-CoA_hydra/iso"/>
</dbReference>
<dbReference type="PANTHER" id="PTHR11941:SF54">
    <property type="entry name" value="ENOYL-COA HYDRATASE, MITOCHONDRIAL"/>
    <property type="match status" value="1"/>
</dbReference>
<evidence type="ECO:0000256" key="1">
    <source>
        <dbReference type="ARBA" id="ARBA00005254"/>
    </source>
</evidence>
<dbReference type="FunFam" id="3.90.226.10:FF:000009">
    <property type="entry name" value="Carnitinyl-CoA dehydratase"/>
    <property type="match status" value="1"/>
</dbReference>
<dbReference type="EC" id="4.2.1.-" evidence="4"/>
<dbReference type="InterPro" id="IPR029045">
    <property type="entry name" value="ClpP/crotonase-like_dom_sf"/>
</dbReference>
<dbReference type="FunFam" id="1.10.12.10:FF:000001">
    <property type="entry name" value="Probable enoyl-CoA hydratase, mitochondrial"/>
    <property type="match status" value="1"/>
</dbReference>
<dbReference type="GO" id="GO:0006635">
    <property type="term" value="P:fatty acid beta-oxidation"/>
    <property type="evidence" value="ECO:0007669"/>
    <property type="project" value="TreeGrafter"/>
</dbReference>
<dbReference type="Gene3D" id="1.10.12.10">
    <property type="entry name" value="Lyase 2-enoyl-coa Hydratase, Chain A, domain 2"/>
    <property type="match status" value="1"/>
</dbReference>
<accession>A0A2H1EB06</accession>
<evidence type="ECO:0000313" key="5">
    <source>
        <dbReference type="Proteomes" id="UP000231564"/>
    </source>
</evidence>
<dbReference type="EMBL" id="LT634361">
    <property type="protein sequence ID" value="SFZ83648.1"/>
    <property type="molecule type" value="Genomic_DNA"/>
</dbReference>
<dbReference type="InterPro" id="IPR014748">
    <property type="entry name" value="Enoyl-CoA_hydra_C"/>
</dbReference>
<keyword evidence="5" id="KW-1185">Reference proteome</keyword>
<evidence type="ECO:0000313" key="4">
    <source>
        <dbReference type="EMBL" id="SFZ83648.1"/>
    </source>
</evidence>
<keyword evidence="4" id="KW-0413">Isomerase</keyword>
<dbReference type="PROSITE" id="PS00166">
    <property type="entry name" value="ENOYL_COA_HYDRATASE"/>
    <property type="match status" value="1"/>
</dbReference>
<dbReference type="Gene3D" id="3.90.226.10">
    <property type="entry name" value="2-enoyl-CoA Hydratase, Chain A, domain 1"/>
    <property type="match status" value="1"/>
</dbReference>
<protein>
    <submittedName>
        <fullName evidence="4">Enoyl-CoA hydratase/isomerase family protein</fullName>
        <ecNumber evidence="4">4.2.1.-</ecNumber>
    </submittedName>
</protein>
<comment type="similarity">
    <text evidence="1 3">Belongs to the enoyl-CoA hydratase/isomerase family.</text>
</comment>
<evidence type="ECO:0000256" key="3">
    <source>
        <dbReference type="RuleBase" id="RU003707"/>
    </source>
</evidence>
<dbReference type="Proteomes" id="UP000231564">
    <property type="component" value="Chromosome MARIT"/>
</dbReference>
<name>A0A2H1EB06_9FLAO</name>